<sequence length="231" mass="23485">MTIWSSPGAGGGCSSWAGSGHRCRSRPTRWSPATVLAAAVAREKKVKFMTPSPALGGACLAAASDGAARRGRAGWPRRGGRRRAARWRGAPGTRTASRRSTPAAAAPSPSSSTTGQCSHGTASSWMERSASCVPSGTEARPAAAAWRLSSWVLLLPPVLQVNGWNGGGAPLSAGPLSQSNSASSSPDPVLQVEQDGAHAAAGTVPWRGRADGEDRESEVGAVASTNCCLCA</sequence>
<feature type="region of interest" description="Disordered" evidence="1">
    <location>
        <begin position="172"/>
        <end position="221"/>
    </location>
</feature>
<name>A0A368R034_SETIT</name>
<accession>A0A368R034</accession>
<reference evidence="2" key="1">
    <citation type="journal article" date="2012" name="Nat. Biotechnol.">
        <title>Reference genome sequence of the model plant Setaria.</title>
        <authorList>
            <person name="Bennetzen J.L."/>
            <person name="Schmutz J."/>
            <person name="Wang H."/>
            <person name="Percifield R."/>
            <person name="Hawkins J."/>
            <person name="Pontaroli A.C."/>
            <person name="Estep M."/>
            <person name="Feng L."/>
            <person name="Vaughn J.N."/>
            <person name="Grimwood J."/>
            <person name="Jenkins J."/>
            <person name="Barry K."/>
            <person name="Lindquist E."/>
            <person name="Hellsten U."/>
            <person name="Deshpande S."/>
            <person name="Wang X."/>
            <person name="Wu X."/>
            <person name="Mitros T."/>
            <person name="Triplett J."/>
            <person name="Yang X."/>
            <person name="Ye C.Y."/>
            <person name="Mauro-Herrera M."/>
            <person name="Wang L."/>
            <person name="Li P."/>
            <person name="Sharma M."/>
            <person name="Sharma R."/>
            <person name="Ronald P.C."/>
            <person name="Panaud O."/>
            <person name="Kellogg E.A."/>
            <person name="Brutnell T.P."/>
            <person name="Doust A.N."/>
            <person name="Tuskan G.A."/>
            <person name="Rokhsar D."/>
            <person name="Devos K.M."/>
        </authorList>
    </citation>
    <scope>NUCLEOTIDE SEQUENCE [LARGE SCALE GENOMIC DNA]</scope>
    <source>
        <strain evidence="2">Yugu1</strain>
    </source>
</reference>
<organism evidence="2">
    <name type="scientific">Setaria italica</name>
    <name type="common">Foxtail millet</name>
    <name type="synonym">Panicum italicum</name>
    <dbReference type="NCBI Taxonomy" id="4555"/>
    <lineage>
        <taxon>Eukaryota</taxon>
        <taxon>Viridiplantae</taxon>
        <taxon>Streptophyta</taxon>
        <taxon>Embryophyta</taxon>
        <taxon>Tracheophyta</taxon>
        <taxon>Spermatophyta</taxon>
        <taxon>Magnoliopsida</taxon>
        <taxon>Liliopsida</taxon>
        <taxon>Poales</taxon>
        <taxon>Poaceae</taxon>
        <taxon>PACMAD clade</taxon>
        <taxon>Panicoideae</taxon>
        <taxon>Panicodae</taxon>
        <taxon>Paniceae</taxon>
        <taxon>Cenchrinae</taxon>
        <taxon>Setaria</taxon>
    </lineage>
</organism>
<dbReference type="EMBL" id="CM003532">
    <property type="protein sequence ID" value="RCV23493.1"/>
    <property type="molecule type" value="Genomic_DNA"/>
</dbReference>
<evidence type="ECO:0000313" key="2">
    <source>
        <dbReference type="EMBL" id="RCV23493.1"/>
    </source>
</evidence>
<dbReference type="AlphaFoldDB" id="A0A368R034"/>
<protein>
    <submittedName>
        <fullName evidence="2">Uncharacterized protein</fullName>
    </submittedName>
</protein>
<feature type="compositionally biased region" description="Low complexity" evidence="1">
    <location>
        <begin position="87"/>
        <end position="114"/>
    </location>
</feature>
<reference evidence="2" key="2">
    <citation type="submission" date="2015-07" db="EMBL/GenBank/DDBJ databases">
        <authorList>
            <person name="Noorani M."/>
        </authorList>
    </citation>
    <scope>NUCLEOTIDE SEQUENCE</scope>
    <source>
        <strain evidence="2">Yugu1</strain>
    </source>
</reference>
<gene>
    <name evidence="2" type="ORF">SETIT_5G010600v2</name>
</gene>
<feature type="compositionally biased region" description="Low complexity" evidence="1">
    <location>
        <begin position="172"/>
        <end position="186"/>
    </location>
</feature>
<proteinExistence type="predicted"/>
<evidence type="ECO:0000256" key="1">
    <source>
        <dbReference type="SAM" id="MobiDB-lite"/>
    </source>
</evidence>
<feature type="region of interest" description="Disordered" evidence="1">
    <location>
        <begin position="1"/>
        <end position="30"/>
    </location>
</feature>
<feature type="region of interest" description="Disordered" evidence="1">
    <location>
        <begin position="66"/>
        <end position="122"/>
    </location>
</feature>